<name>A0ACB9B9V8_ARCLA</name>
<gene>
    <name evidence="1" type="ORF">L6452_20167</name>
</gene>
<dbReference type="EMBL" id="CM042052">
    <property type="protein sequence ID" value="KAI3719272.1"/>
    <property type="molecule type" value="Genomic_DNA"/>
</dbReference>
<comment type="caution">
    <text evidence="1">The sequence shown here is derived from an EMBL/GenBank/DDBJ whole genome shotgun (WGS) entry which is preliminary data.</text>
</comment>
<dbReference type="Proteomes" id="UP001055879">
    <property type="component" value="Linkage Group LG06"/>
</dbReference>
<reference evidence="2" key="1">
    <citation type="journal article" date="2022" name="Mol. Ecol. Resour.">
        <title>The genomes of chicory, endive, great burdock and yacon provide insights into Asteraceae palaeo-polyploidization history and plant inulin production.</title>
        <authorList>
            <person name="Fan W."/>
            <person name="Wang S."/>
            <person name="Wang H."/>
            <person name="Wang A."/>
            <person name="Jiang F."/>
            <person name="Liu H."/>
            <person name="Zhao H."/>
            <person name="Xu D."/>
            <person name="Zhang Y."/>
        </authorList>
    </citation>
    <scope>NUCLEOTIDE SEQUENCE [LARGE SCALE GENOMIC DNA]</scope>
    <source>
        <strain evidence="2">cv. Niubang</strain>
    </source>
</reference>
<reference evidence="1 2" key="2">
    <citation type="journal article" date="2022" name="Mol. Ecol. Resour.">
        <title>The genomes of chicory, endive, great burdock and yacon provide insights into Asteraceae paleo-polyploidization history and plant inulin production.</title>
        <authorList>
            <person name="Fan W."/>
            <person name="Wang S."/>
            <person name="Wang H."/>
            <person name="Wang A."/>
            <person name="Jiang F."/>
            <person name="Liu H."/>
            <person name="Zhao H."/>
            <person name="Xu D."/>
            <person name="Zhang Y."/>
        </authorList>
    </citation>
    <scope>NUCLEOTIDE SEQUENCE [LARGE SCALE GENOMIC DNA]</scope>
    <source>
        <strain evidence="2">cv. Niubang</strain>
    </source>
</reference>
<keyword evidence="2" id="KW-1185">Reference proteome</keyword>
<evidence type="ECO:0000313" key="2">
    <source>
        <dbReference type="Proteomes" id="UP001055879"/>
    </source>
</evidence>
<accession>A0ACB9B9V8</accession>
<evidence type="ECO:0000313" key="1">
    <source>
        <dbReference type="EMBL" id="KAI3719272.1"/>
    </source>
</evidence>
<protein>
    <submittedName>
        <fullName evidence="1">Uncharacterized protein</fullName>
    </submittedName>
</protein>
<organism evidence="1 2">
    <name type="scientific">Arctium lappa</name>
    <name type="common">Greater burdock</name>
    <name type="synonym">Lappa major</name>
    <dbReference type="NCBI Taxonomy" id="4217"/>
    <lineage>
        <taxon>Eukaryota</taxon>
        <taxon>Viridiplantae</taxon>
        <taxon>Streptophyta</taxon>
        <taxon>Embryophyta</taxon>
        <taxon>Tracheophyta</taxon>
        <taxon>Spermatophyta</taxon>
        <taxon>Magnoliopsida</taxon>
        <taxon>eudicotyledons</taxon>
        <taxon>Gunneridae</taxon>
        <taxon>Pentapetalae</taxon>
        <taxon>asterids</taxon>
        <taxon>campanulids</taxon>
        <taxon>Asterales</taxon>
        <taxon>Asteraceae</taxon>
        <taxon>Carduoideae</taxon>
        <taxon>Cardueae</taxon>
        <taxon>Arctiinae</taxon>
        <taxon>Arctium</taxon>
    </lineage>
</organism>
<proteinExistence type="predicted"/>
<sequence length="585" mass="64031">MHSLIFIFFNLLIIFNGPTMAESSSPSSSSSSKYHHVSDQRKLAGIQTTFKLPSPLPNWPPGGGFAGGTIDLGGLQVSQVSTFNKIWAANEGGFDDLGATFFDPVSIPQGFSMLGSYSQPNNMPLFGHVLVGKDITNDPSNPTLKPPINYTLVWSSEAFNIKKDGDGFIWFPNPPDGYRAVGYVVTNSSDKPTFDRVRCVRSDLTDSLESDGNWIWGPSTSAKDDEFNVYGSRPTNRSVGAMGAPIGGFVVQNGIGGTTLSLASLKNLKGSLGSLMPNLKQIETLIQTYSPVVYFHPDEPYLPSSVDWFFQNGALLYHLGNESNPNPINPNGSNLPQVGSNDDTYWLDLPKDDSKERVKQGNLQDANAYFHIKPMYGGLFTDIATWIFYPFNGASRAKIEFINISLGKIGEHVGDWEHVTLRINNFNGELHSMFFSEHNWGTWVGASVLLYAFRNKPAVFSSLHSHSSYPKSGLVLIGPKGVDIGLRDDTEDGGKVMDTGVRATVVAAEYLGSAVVEPPWLNYFGKWGPKIEYDLDKEINALKKIMFGILKGAFEQIVKSIPAEVLGEEGPTGPKVKNNWSGDEM</sequence>